<reference evidence="8" key="1">
    <citation type="journal article" date="2014" name="Int. J. Syst. Evol. Microbiol.">
        <title>Complete genome sequence of Corynebacterium casei LMG S-19264T (=DSM 44701T), isolated from a smear-ripened cheese.</title>
        <authorList>
            <consortium name="US DOE Joint Genome Institute (JGI-PGF)"/>
            <person name="Walter F."/>
            <person name="Albersmeier A."/>
            <person name="Kalinowski J."/>
            <person name="Ruckert C."/>
        </authorList>
    </citation>
    <scope>NUCLEOTIDE SEQUENCE</scope>
    <source>
        <strain evidence="8">KCTC 23310</strain>
    </source>
</reference>
<keyword evidence="2" id="KW-1003">Cell membrane</keyword>
<proteinExistence type="predicted"/>
<feature type="domain" description="Cytochrome b561 bacterial/Ni-hydrogenase" evidence="7">
    <location>
        <begin position="6"/>
        <end position="167"/>
    </location>
</feature>
<dbReference type="SUPFAM" id="SSF81342">
    <property type="entry name" value="Transmembrane di-heme cytochromes"/>
    <property type="match status" value="1"/>
</dbReference>
<feature type="transmembrane region" description="Helical" evidence="6">
    <location>
        <begin position="12"/>
        <end position="32"/>
    </location>
</feature>
<dbReference type="PANTHER" id="PTHR30485:SF2">
    <property type="entry name" value="BLL0597 PROTEIN"/>
    <property type="match status" value="1"/>
</dbReference>
<name>A0A918WFL4_9RHOB</name>
<organism evidence="8 9">
    <name type="scientific">Neogemmobacter tilapiae</name>
    <dbReference type="NCBI Taxonomy" id="875041"/>
    <lineage>
        <taxon>Bacteria</taxon>
        <taxon>Pseudomonadati</taxon>
        <taxon>Pseudomonadota</taxon>
        <taxon>Alphaproteobacteria</taxon>
        <taxon>Rhodobacterales</taxon>
        <taxon>Paracoccaceae</taxon>
        <taxon>Neogemmobacter</taxon>
    </lineage>
</organism>
<dbReference type="AlphaFoldDB" id="A0A918WFL4"/>
<accession>A0A918WFL4</accession>
<dbReference type="GO" id="GO:0020037">
    <property type="term" value="F:heme binding"/>
    <property type="evidence" value="ECO:0007669"/>
    <property type="project" value="TreeGrafter"/>
</dbReference>
<evidence type="ECO:0000259" key="7">
    <source>
        <dbReference type="Pfam" id="PF01292"/>
    </source>
</evidence>
<evidence type="ECO:0000256" key="2">
    <source>
        <dbReference type="ARBA" id="ARBA00022475"/>
    </source>
</evidence>
<feature type="transmembrane region" description="Helical" evidence="6">
    <location>
        <begin position="134"/>
        <end position="151"/>
    </location>
</feature>
<evidence type="ECO:0000256" key="5">
    <source>
        <dbReference type="ARBA" id="ARBA00023136"/>
    </source>
</evidence>
<evidence type="ECO:0000313" key="8">
    <source>
        <dbReference type="EMBL" id="GHC46702.1"/>
    </source>
</evidence>
<feature type="transmembrane region" description="Helical" evidence="6">
    <location>
        <begin position="38"/>
        <end position="56"/>
    </location>
</feature>
<evidence type="ECO:0000256" key="6">
    <source>
        <dbReference type="SAM" id="Phobius"/>
    </source>
</evidence>
<dbReference type="EMBL" id="BMYJ01000001">
    <property type="protein sequence ID" value="GHC46702.1"/>
    <property type="molecule type" value="Genomic_DNA"/>
</dbReference>
<dbReference type="Proteomes" id="UP000638981">
    <property type="component" value="Unassembled WGS sequence"/>
</dbReference>
<dbReference type="InterPro" id="IPR051542">
    <property type="entry name" value="Hydrogenase_cytochrome"/>
</dbReference>
<comment type="subcellular location">
    <subcellularLocation>
        <location evidence="1">Cell membrane</location>
        <topology evidence="1">Multi-pass membrane protein</topology>
    </subcellularLocation>
</comment>
<evidence type="ECO:0000313" key="9">
    <source>
        <dbReference type="Proteomes" id="UP000638981"/>
    </source>
</evidence>
<dbReference type="Gene3D" id="1.20.950.20">
    <property type="entry name" value="Transmembrane di-heme cytochromes, Chain C"/>
    <property type="match status" value="1"/>
</dbReference>
<protein>
    <submittedName>
        <fullName evidence="8">Cytochrome b561</fullName>
    </submittedName>
</protein>
<dbReference type="Pfam" id="PF01292">
    <property type="entry name" value="Ni_hydr_CYTB"/>
    <property type="match status" value="1"/>
</dbReference>
<keyword evidence="5 6" id="KW-0472">Membrane</keyword>
<evidence type="ECO:0000256" key="4">
    <source>
        <dbReference type="ARBA" id="ARBA00022989"/>
    </source>
</evidence>
<dbReference type="InterPro" id="IPR016174">
    <property type="entry name" value="Di-haem_cyt_TM"/>
</dbReference>
<dbReference type="InterPro" id="IPR011577">
    <property type="entry name" value="Cyt_b561_bac/Ni-Hgenase"/>
</dbReference>
<dbReference type="GO" id="GO:0022904">
    <property type="term" value="P:respiratory electron transport chain"/>
    <property type="evidence" value="ECO:0007669"/>
    <property type="project" value="InterPro"/>
</dbReference>
<keyword evidence="4 6" id="KW-1133">Transmembrane helix</keyword>
<evidence type="ECO:0000256" key="1">
    <source>
        <dbReference type="ARBA" id="ARBA00004651"/>
    </source>
</evidence>
<reference evidence="8" key="2">
    <citation type="submission" date="2020-09" db="EMBL/GenBank/DDBJ databases">
        <authorList>
            <person name="Sun Q."/>
            <person name="Kim S."/>
        </authorList>
    </citation>
    <scope>NUCLEOTIDE SEQUENCE</scope>
    <source>
        <strain evidence="8">KCTC 23310</strain>
    </source>
</reference>
<dbReference type="RefSeq" id="WP_189410062.1">
    <property type="nucleotide sequence ID" value="NZ_BMYJ01000001.1"/>
</dbReference>
<feature type="transmembrane region" description="Helical" evidence="6">
    <location>
        <begin position="99"/>
        <end position="122"/>
    </location>
</feature>
<dbReference type="PANTHER" id="PTHR30485">
    <property type="entry name" value="NI/FE-HYDROGENASE 1 B-TYPE CYTOCHROME SUBUNIT"/>
    <property type="match status" value="1"/>
</dbReference>
<evidence type="ECO:0000256" key="3">
    <source>
        <dbReference type="ARBA" id="ARBA00022692"/>
    </source>
</evidence>
<dbReference type="GO" id="GO:0009055">
    <property type="term" value="F:electron transfer activity"/>
    <property type="evidence" value="ECO:0007669"/>
    <property type="project" value="InterPro"/>
</dbReference>
<keyword evidence="3 6" id="KW-0812">Transmembrane</keyword>
<keyword evidence="9" id="KW-1185">Reference proteome</keyword>
<comment type="caution">
    <text evidence="8">The sequence shown here is derived from an EMBL/GenBank/DDBJ whole genome shotgun (WGS) entry which is preliminary data.</text>
</comment>
<sequence>MRKLYVWDPLVRAFHWALVAGLILNMFVTNPGKTAHRWLGYGVLTLIALRLVWGLIGPKFARFRSFPPDPAAALDHAREIVTGRVHPHEGHSPLGALMVYNLLASCLIIGLTGWMLTTLTWFGVEWVEDLHKAFVTWVQLCAVLHIAAVIFESRRLRVNLPKSMVTGYKTLP</sequence>
<dbReference type="GO" id="GO:0005886">
    <property type="term" value="C:plasma membrane"/>
    <property type="evidence" value="ECO:0007669"/>
    <property type="project" value="UniProtKB-SubCell"/>
</dbReference>
<gene>
    <name evidence="8" type="ORF">GCM10007315_05580</name>
</gene>